<dbReference type="AlphaFoldDB" id="A0A235CMQ5"/>
<feature type="compositionally biased region" description="Basic residues" evidence="1">
    <location>
        <begin position="57"/>
        <end position="80"/>
    </location>
</feature>
<dbReference type="Pfam" id="PF20125">
    <property type="entry name" value="DUF6515"/>
    <property type="match status" value="1"/>
</dbReference>
<evidence type="ECO:0000313" key="6">
    <source>
        <dbReference type="Proteomes" id="UP000295058"/>
    </source>
</evidence>
<dbReference type="Proteomes" id="UP000243640">
    <property type="component" value="Unassembled WGS sequence"/>
</dbReference>
<dbReference type="Proteomes" id="UP000295058">
    <property type="component" value="Unassembled WGS sequence"/>
</dbReference>
<gene>
    <name evidence="3" type="ORF">B6S09_03190</name>
    <name evidence="4" type="ORF">LY04_01121</name>
</gene>
<organism evidence="3 5">
    <name type="scientific">Oceanimonas baumannii</name>
    <dbReference type="NCBI Taxonomy" id="129578"/>
    <lineage>
        <taxon>Bacteria</taxon>
        <taxon>Pseudomonadati</taxon>
        <taxon>Pseudomonadota</taxon>
        <taxon>Gammaproteobacteria</taxon>
        <taxon>Aeromonadales</taxon>
        <taxon>Aeromonadaceae</taxon>
        <taxon>Oceanimonas</taxon>
    </lineage>
</organism>
<evidence type="ECO:0000313" key="4">
    <source>
        <dbReference type="EMBL" id="TDW60126.1"/>
    </source>
</evidence>
<evidence type="ECO:0000256" key="2">
    <source>
        <dbReference type="SAM" id="SignalP"/>
    </source>
</evidence>
<reference evidence="4 6" key="2">
    <citation type="submission" date="2019-03" db="EMBL/GenBank/DDBJ databases">
        <title>Genomic Encyclopedia of Archaeal and Bacterial Type Strains, Phase II (KMG-II): from individual species to whole genera.</title>
        <authorList>
            <person name="Goeker M."/>
        </authorList>
    </citation>
    <scope>NUCLEOTIDE SEQUENCE [LARGE SCALE GENOMIC DNA]</scope>
    <source>
        <strain evidence="4 6">DSM 15594</strain>
    </source>
</reference>
<comment type="caution">
    <text evidence="3">The sequence shown here is derived from an EMBL/GenBank/DDBJ whole genome shotgun (WGS) entry which is preliminary data.</text>
</comment>
<dbReference type="EMBL" id="SODO01000003">
    <property type="protein sequence ID" value="TDW60126.1"/>
    <property type="molecule type" value="Genomic_DNA"/>
</dbReference>
<dbReference type="EMBL" id="NQJF01000002">
    <property type="protein sequence ID" value="OYD25858.1"/>
    <property type="molecule type" value="Genomic_DNA"/>
</dbReference>
<keyword evidence="2" id="KW-0732">Signal</keyword>
<evidence type="ECO:0000313" key="5">
    <source>
        <dbReference type="Proteomes" id="UP000243640"/>
    </source>
</evidence>
<evidence type="ECO:0000313" key="3">
    <source>
        <dbReference type="EMBL" id="OYD25858.1"/>
    </source>
</evidence>
<dbReference type="InterPro" id="IPR045398">
    <property type="entry name" value="DUF6515"/>
</dbReference>
<feature type="region of interest" description="Disordered" evidence="1">
    <location>
        <begin position="31"/>
        <end position="80"/>
    </location>
</feature>
<name>A0A235CMQ5_9GAMM</name>
<sequence length="158" mass="18505">MVSSFMYHGVRLLTLLTVLLLPSLSQAEQGHYREHHRLQQYAPPDRQHRSQNSYRHDRQHKAARNHGLRRHKHHVSPRVRVQRPYYYSPPRVLYRGRASPGPGIAVLLPLGSLIRELPGGYISLYFNGYPYYYHGGNYYRSYRHGYRVVAPPGRSSGW</sequence>
<reference evidence="3 5" key="1">
    <citation type="submission" date="2017-08" db="EMBL/GenBank/DDBJ databases">
        <title>Draft Genome Sequence of the Marine Bacterium Oceanimonas baumannii ATCC 700832.</title>
        <authorList>
            <person name="Mcclelland W.D."/>
            <person name="Brennan M.A."/>
            <person name="Trachtenberg A.M."/>
            <person name="Maclea K.S."/>
        </authorList>
    </citation>
    <scope>NUCLEOTIDE SEQUENCE [LARGE SCALE GENOMIC DNA]</scope>
    <source>
        <strain evidence="3 5">ATCC 700832</strain>
    </source>
</reference>
<keyword evidence="6" id="KW-1185">Reference proteome</keyword>
<accession>A0A235CMQ5</accession>
<proteinExistence type="predicted"/>
<feature type="chain" id="PRO_5012782545" evidence="2">
    <location>
        <begin position="28"/>
        <end position="158"/>
    </location>
</feature>
<feature type="signal peptide" evidence="2">
    <location>
        <begin position="1"/>
        <end position="27"/>
    </location>
</feature>
<protein>
    <submittedName>
        <fullName evidence="3">Uncharacterized protein</fullName>
    </submittedName>
</protein>
<evidence type="ECO:0000256" key="1">
    <source>
        <dbReference type="SAM" id="MobiDB-lite"/>
    </source>
</evidence>